<comment type="similarity">
    <text evidence="1">Belongs to the protein-tyrosine phosphatase family.</text>
</comment>
<dbReference type="InterPro" id="IPR000387">
    <property type="entry name" value="Tyr_Pase_dom"/>
</dbReference>
<proteinExistence type="inferred from homology"/>
<reference evidence="3 4" key="1">
    <citation type="journal article" date="2019" name="Int. J. Syst. Evol. Microbiol.">
        <title>The Global Catalogue of Microorganisms (GCM) 10K type strain sequencing project: providing services to taxonomists for standard genome sequencing and annotation.</title>
        <authorList>
            <consortium name="The Broad Institute Genomics Platform"/>
            <consortium name="The Broad Institute Genome Sequencing Center for Infectious Disease"/>
            <person name="Wu L."/>
            <person name="Ma J."/>
        </authorList>
    </citation>
    <scope>NUCLEOTIDE SEQUENCE [LARGE SCALE GENOMIC DNA]</scope>
    <source>
        <strain evidence="3 4">JCM 14942</strain>
    </source>
</reference>
<evidence type="ECO:0000313" key="3">
    <source>
        <dbReference type="EMBL" id="GAA1530283.1"/>
    </source>
</evidence>
<dbReference type="EMBL" id="BAAAOR010000026">
    <property type="protein sequence ID" value="GAA1530283.1"/>
    <property type="molecule type" value="Genomic_DNA"/>
</dbReference>
<accession>A0ABN2AZ25</accession>
<keyword evidence="4" id="KW-1185">Reference proteome</keyword>
<comment type="caution">
    <text evidence="3">The sequence shown here is derived from an EMBL/GenBank/DDBJ whole genome shotgun (WGS) entry which is preliminary data.</text>
</comment>
<dbReference type="PANTHER" id="PTHR31126">
    <property type="entry name" value="TYROSINE-PROTEIN PHOSPHATASE"/>
    <property type="match status" value="1"/>
</dbReference>
<feature type="domain" description="Tyrosine specific protein phosphatases" evidence="2">
    <location>
        <begin position="116"/>
        <end position="163"/>
    </location>
</feature>
<dbReference type="InterPro" id="IPR016130">
    <property type="entry name" value="Tyr_Pase_AS"/>
</dbReference>
<dbReference type="SUPFAM" id="SSF52799">
    <property type="entry name" value="(Phosphotyrosine protein) phosphatases II"/>
    <property type="match status" value="1"/>
</dbReference>
<evidence type="ECO:0000313" key="4">
    <source>
        <dbReference type="Proteomes" id="UP001500842"/>
    </source>
</evidence>
<dbReference type="Proteomes" id="UP001500842">
    <property type="component" value="Unassembled WGS sequence"/>
</dbReference>
<dbReference type="PANTHER" id="PTHR31126:SF1">
    <property type="entry name" value="TYROSINE SPECIFIC PROTEIN PHOSPHATASES DOMAIN-CONTAINING PROTEIN"/>
    <property type="match status" value="1"/>
</dbReference>
<dbReference type="PROSITE" id="PS00383">
    <property type="entry name" value="TYR_PHOSPHATASE_1"/>
    <property type="match status" value="1"/>
</dbReference>
<protein>
    <submittedName>
        <fullName evidence="3">Tyrosine-protein phosphatase</fullName>
    </submittedName>
</protein>
<evidence type="ECO:0000256" key="1">
    <source>
        <dbReference type="ARBA" id="ARBA00009580"/>
    </source>
</evidence>
<dbReference type="InterPro" id="IPR029021">
    <property type="entry name" value="Prot-tyrosine_phosphatase-like"/>
</dbReference>
<dbReference type="InterPro" id="IPR026893">
    <property type="entry name" value="Tyr/Ser_Pase_IphP-type"/>
</dbReference>
<dbReference type="PROSITE" id="PS50056">
    <property type="entry name" value="TYR_PHOSPHATASE_2"/>
    <property type="match status" value="1"/>
</dbReference>
<sequence length="242" mass="26740">MPFESTQPVVPGDRVHLVPGSHNVRDLGGLRTRSGRTVRTGRVYRSDYPSFLEVDATAIARFGLATVVDLRRGTEAAEECIDWGGRGVAYRRWPLTAGRESSWHARYTSYLTRRPETVVGAVREVMRPAAHTVLFHCAAGKDRTGVLAALLLAVLGVGEDDIVADYLLSAASVEPVIARLVEMEMYAGMLADSSVDEQLPRAEHMHLLLRWLERHGGAEAWLVEHGVPAGELTDFRDVMLER</sequence>
<organism evidence="3 4">
    <name type="scientific">Nocardioides humi</name>
    <dbReference type="NCBI Taxonomy" id="449461"/>
    <lineage>
        <taxon>Bacteria</taxon>
        <taxon>Bacillati</taxon>
        <taxon>Actinomycetota</taxon>
        <taxon>Actinomycetes</taxon>
        <taxon>Propionibacteriales</taxon>
        <taxon>Nocardioidaceae</taxon>
        <taxon>Nocardioides</taxon>
    </lineage>
</organism>
<dbReference type="Pfam" id="PF13350">
    <property type="entry name" value="Y_phosphatase3"/>
    <property type="match status" value="1"/>
</dbReference>
<evidence type="ECO:0000259" key="2">
    <source>
        <dbReference type="PROSITE" id="PS50056"/>
    </source>
</evidence>
<gene>
    <name evidence="3" type="ORF">GCM10009788_37120</name>
</gene>
<dbReference type="Gene3D" id="3.90.190.10">
    <property type="entry name" value="Protein tyrosine phosphatase superfamily"/>
    <property type="match status" value="1"/>
</dbReference>
<name>A0ABN2AZ25_9ACTN</name>